<protein>
    <submittedName>
        <fullName evidence="8">Vacuolar membrane transporter for cationic amino acids</fullName>
    </submittedName>
</protein>
<evidence type="ECO:0000256" key="7">
    <source>
        <dbReference type="SAM" id="Phobius"/>
    </source>
</evidence>
<keyword evidence="3 7" id="KW-1133">Transmembrane helix</keyword>
<dbReference type="InterPro" id="IPR006603">
    <property type="entry name" value="PQ-loop_rpt"/>
</dbReference>
<comment type="caution">
    <text evidence="8">The sequence shown here is derived from an EMBL/GenBank/DDBJ whole genome shotgun (WGS) entry which is preliminary data.</text>
</comment>
<dbReference type="Proteomes" id="UP001150569">
    <property type="component" value="Unassembled WGS sequence"/>
</dbReference>
<dbReference type="FunFam" id="1.20.1280.290:FF:000009">
    <property type="entry name" value="PQ loop repeat family protein"/>
    <property type="match status" value="1"/>
</dbReference>
<feature type="transmembrane region" description="Helical" evidence="7">
    <location>
        <begin position="206"/>
        <end position="224"/>
    </location>
</feature>
<evidence type="ECO:0000313" key="9">
    <source>
        <dbReference type="Proteomes" id="UP001150569"/>
    </source>
</evidence>
<feature type="transmembrane region" description="Helical" evidence="7">
    <location>
        <begin position="163"/>
        <end position="186"/>
    </location>
</feature>
<feature type="transmembrane region" description="Helical" evidence="7">
    <location>
        <begin position="12"/>
        <end position="31"/>
    </location>
</feature>
<keyword evidence="9" id="KW-1185">Reference proteome</keyword>
<keyword evidence="2 7" id="KW-0812">Transmembrane</keyword>
<evidence type="ECO:0000313" key="8">
    <source>
        <dbReference type="EMBL" id="KAJ1910978.1"/>
    </source>
</evidence>
<evidence type="ECO:0000256" key="2">
    <source>
        <dbReference type="ARBA" id="ARBA00022692"/>
    </source>
</evidence>
<dbReference type="Gene3D" id="1.20.1280.290">
    <property type="match status" value="2"/>
</dbReference>
<dbReference type="GO" id="GO:0034486">
    <property type="term" value="P:vacuolar transmembrane transport"/>
    <property type="evidence" value="ECO:0007669"/>
    <property type="project" value="UniProtKB-ARBA"/>
</dbReference>
<evidence type="ECO:0000256" key="1">
    <source>
        <dbReference type="ARBA" id="ARBA00004141"/>
    </source>
</evidence>
<dbReference type="Pfam" id="PF04193">
    <property type="entry name" value="PQ-loop"/>
    <property type="match status" value="2"/>
</dbReference>
<evidence type="ECO:0000256" key="3">
    <source>
        <dbReference type="ARBA" id="ARBA00022989"/>
    </source>
</evidence>
<feature type="transmembrane region" description="Helical" evidence="7">
    <location>
        <begin position="271"/>
        <end position="292"/>
    </location>
</feature>
<evidence type="ECO:0000256" key="5">
    <source>
        <dbReference type="ARBA" id="ARBA00038039"/>
    </source>
</evidence>
<comment type="catalytic activity">
    <reaction evidence="6">
        <text>L-histidine(out) + L-arginine(in) = L-histidine(in) + L-arginine(out)</text>
        <dbReference type="Rhea" id="RHEA:71063"/>
        <dbReference type="ChEBI" id="CHEBI:32682"/>
        <dbReference type="ChEBI" id="CHEBI:57595"/>
    </reaction>
</comment>
<feature type="transmembrane region" description="Helical" evidence="7">
    <location>
        <begin position="245"/>
        <end position="265"/>
    </location>
</feature>
<dbReference type="PANTHER" id="PTHR16201:SF44">
    <property type="entry name" value="SEVEN TRANSMEMBRANE PROTEIN 1"/>
    <property type="match status" value="1"/>
</dbReference>
<feature type="transmembrane region" description="Helical" evidence="7">
    <location>
        <begin position="65"/>
        <end position="84"/>
    </location>
</feature>
<reference evidence="8" key="1">
    <citation type="submission" date="2022-07" db="EMBL/GenBank/DDBJ databases">
        <title>Phylogenomic reconstructions and comparative analyses of Kickxellomycotina fungi.</title>
        <authorList>
            <person name="Reynolds N.K."/>
            <person name="Stajich J.E."/>
            <person name="Barry K."/>
            <person name="Grigoriev I.V."/>
            <person name="Crous P."/>
            <person name="Smith M.E."/>
        </authorList>
    </citation>
    <scope>NUCLEOTIDE SEQUENCE</scope>
    <source>
        <strain evidence="8">RSA 861</strain>
    </source>
</reference>
<evidence type="ECO:0000256" key="4">
    <source>
        <dbReference type="ARBA" id="ARBA00023136"/>
    </source>
</evidence>
<dbReference type="InterPro" id="IPR051415">
    <property type="entry name" value="LAAT-1"/>
</dbReference>
<dbReference type="SMART" id="SM00679">
    <property type="entry name" value="CTNS"/>
    <property type="match status" value="2"/>
</dbReference>
<accession>A0A9W7ZLR6</accession>
<name>A0A9W7ZLR6_9FUNG</name>
<dbReference type="PANTHER" id="PTHR16201">
    <property type="entry name" value="SEVEN TRANSMEMBRANE PROTEIN 1-RELATED"/>
    <property type="match status" value="1"/>
</dbReference>
<gene>
    <name evidence="8" type="primary">RTC2_3</name>
    <name evidence="8" type="ORF">IWQ60_010366</name>
</gene>
<dbReference type="AlphaFoldDB" id="A0A9W7ZLR6"/>
<sequence>MVPIVNLLLSRFFGYLSFSVWLVVFIPQLYLNMVNRSADSLSLGLLVFWTFGDLCYLIGSACQGVLFTTLLLSVYFILLDLVTLGQYYHYNQSGTVKGAASRSALIGKPGDVCPTAAREATPLLAGQSDPTITLVEVEAGGLSPLTAKPPSHNRELFRTLGTLAVLACLCMLVAMFNVGFFSLGLGRPAPNSNGGNAFLSDRRDDSHFHLFAQLCTWIAVAFYLGSRMFQIAKNYTAQTCEGLSVAMFFLCIVGNSSFAASVLVYSVEPHYIFINLPWIATGTGTILLDAIIMGQCFYYRDRVPERPSVIVGPLG</sequence>
<comment type="similarity">
    <text evidence="5">Belongs to the laat-1 family.</text>
</comment>
<evidence type="ECO:0000256" key="6">
    <source>
        <dbReference type="ARBA" id="ARBA00050768"/>
    </source>
</evidence>
<keyword evidence="4 7" id="KW-0472">Membrane</keyword>
<proteinExistence type="inferred from homology"/>
<dbReference type="OrthoDB" id="8048523at2759"/>
<comment type="subcellular location">
    <subcellularLocation>
        <location evidence="1">Membrane</location>
        <topology evidence="1">Multi-pass membrane protein</topology>
    </subcellularLocation>
</comment>
<dbReference type="GO" id="GO:0015174">
    <property type="term" value="F:basic amino acid transmembrane transporter activity"/>
    <property type="evidence" value="ECO:0007669"/>
    <property type="project" value="UniProtKB-ARBA"/>
</dbReference>
<dbReference type="EMBL" id="JANBPT010000983">
    <property type="protein sequence ID" value="KAJ1910978.1"/>
    <property type="molecule type" value="Genomic_DNA"/>
</dbReference>
<organism evidence="8 9">
    <name type="scientific">Tieghemiomyces parasiticus</name>
    <dbReference type="NCBI Taxonomy" id="78921"/>
    <lineage>
        <taxon>Eukaryota</taxon>
        <taxon>Fungi</taxon>
        <taxon>Fungi incertae sedis</taxon>
        <taxon>Zoopagomycota</taxon>
        <taxon>Kickxellomycotina</taxon>
        <taxon>Dimargaritomycetes</taxon>
        <taxon>Dimargaritales</taxon>
        <taxon>Dimargaritaceae</taxon>
        <taxon>Tieghemiomyces</taxon>
    </lineage>
</organism>
<dbReference type="GO" id="GO:0098852">
    <property type="term" value="C:lytic vacuole membrane"/>
    <property type="evidence" value="ECO:0007669"/>
    <property type="project" value="UniProtKB-ARBA"/>
</dbReference>